<comment type="caution">
    <text evidence="2">The sequence shown here is derived from an EMBL/GenBank/DDBJ whole genome shotgun (WGS) entry which is preliminary data.</text>
</comment>
<dbReference type="Gene3D" id="2.60.120.10">
    <property type="entry name" value="Jelly Rolls"/>
    <property type="match status" value="1"/>
</dbReference>
<evidence type="ECO:0000313" key="3">
    <source>
        <dbReference type="Proteomes" id="UP000605201"/>
    </source>
</evidence>
<dbReference type="InterPro" id="IPR014710">
    <property type="entry name" value="RmlC-like_jellyroll"/>
</dbReference>
<accession>A0A8J6TPC7</accession>
<dbReference type="InterPro" id="IPR013096">
    <property type="entry name" value="Cupin_2"/>
</dbReference>
<dbReference type="SUPFAM" id="SSF51182">
    <property type="entry name" value="RmlC-like cupins"/>
    <property type="match status" value="1"/>
</dbReference>
<dbReference type="PANTHER" id="PTHR40112:SF1">
    <property type="entry name" value="H2HPP ISOMERASE"/>
    <property type="match status" value="1"/>
</dbReference>
<dbReference type="PIRSF" id="PIRSF029883">
    <property type="entry name" value="KdgF"/>
    <property type="match status" value="1"/>
</dbReference>
<proteinExistence type="predicted"/>
<organism evidence="2 3">
    <name type="scientific">Candidatus Desulfatibia vada</name>
    <dbReference type="NCBI Taxonomy" id="2841696"/>
    <lineage>
        <taxon>Bacteria</taxon>
        <taxon>Pseudomonadati</taxon>
        <taxon>Thermodesulfobacteriota</taxon>
        <taxon>Desulfobacteria</taxon>
        <taxon>Desulfobacterales</taxon>
        <taxon>Desulfobacterales incertae sedis</taxon>
        <taxon>Candidatus Desulfatibia</taxon>
    </lineage>
</organism>
<protein>
    <submittedName>
        <fullName evidence="2">Cupin domain-containing protein</fullName>
    </submittedName>
</protein>
<dbReference type="EMBL" id="JACNIG010000015">
    <property type="protein sequence ID" value="MBC8430325.1"/>
    <property type="molecule type" value="Genomic_DNA"/>
</dbReference>
<dbReference type="AlphaFoldDB" id="A0A8J6TPC7"/>
<sequence length="111" mass="12639">MFHKSDNSGYKQMLEGIKIKTLVFGEKTLLTEFRLEKESKIPRHSHPHEQTGYLVSGRMLLFIGEETFEAEAGDSWSIPGDVEHSAEIIEDSIAVEVFSPVREDYLPENLT</sequence>
<reference evidence="2 3" key="1">
    <citation type="submission" date="2020-08" db="EMBL/GenBank/DDBJ databases">
        <title>Bridging the membrane lipid divide: bacteria of the FCB group superphylum have the potential to synthesize archaeal ether lipids.</title>
        <authorList>
            <person name="Villanueva L."/>
            <person name="Von Meijenfeldt F.A.B."/>
            <person name="Westbye A.B."/>
            <person name="Yadav S."/>
            <person name="Hopmans E.C."/>
            <person name="Dutilh B.E."/>
            <person name="Sinninghe Damste J.S."/>
        </authorList>
    </citation>
    <scope>NUCLEOTIDE SEQUENCE [LARGE SCALE GENOMIC DNA]</scope>
    <source>
        <strain evidence="2">NIOZ-UU17</strain>
    </source>
</reference>
<dbReference type="Proteomes" id="UP000605201">
    <property type="component" value="Unassembled WGS sequence"/>
</dbReference>
<gene>
    <name evidence="2" type="ORF">H8D96_00230</name>
</gene>
<evidence type="ECO:0000259" key="1">
    <source>
        <dbReference type="Pfam" id="PF07883"/>
    </source>
</evidence>
<feature type="domain" description="Cupin type-2" evidence="1">
    <location>
        <begin position="33"/>
        <end position="96"/>
    </location>
</feature>
<dbReference type="InterPro" id="IPR011051">
    <property type="entry name" value="RmlC_Cupin_sf"/>
</dbReference>
<dbReference type="InterPro" id="IPR052535">
    <property type="entry name" value="Bacilysin_H2HPP_isomerase"/>
</dbReference>
<dbReference type="PANTHER" id="PTHR40112">
    <property type="entry name" value="H2HPP ISOMERASE"/>
    <property type="match status" value="1"/>
</dbReference>
<name>A0A8J6TPC7_9BACT</name>
<dbReference type="Pfam" id="PF07883">
    <property type="entry name" value="Cupin_2"/>
    <property type="match status" value="1"/>
</dbReference>
<dbReference type="CDD" id="cd02238">
    <property type="entry name" value="cupin_KdgF"/>
    <property type="match status" value="1"/>
</dbReference>
<dbReference type="InterPro" id="IPR025499">
    <property type="entry name" value="KdgF"/>
</dbReference>
<evidence type="ECO:0000313" key="2">
    <source>
        <dbReference type="EMBL" id="MBC8430325.1"/>
    </source>
</evidence>